<dbReference type="EMBL" id="PVLQ01000088">
    <property type="protein sequence ID" value="PRD64140.1"/>
    <property type="molecule type" value="Genomic_DNA"/>
</dbReference>
<evidence type="ECO:0000313" key="2">
    <source>
        <dbReference type="Proteomes" id="UP000238589"/>
    </source>
</evidence>
<reference evidence="1 2" key="1">
    <citation type="submission" date="2018-03" db="EMBL/GenBank/DDBJ databases">
        <title>Comparative genomics illustrates the genes involved in a hyperalkaliphilic mechanisms of Serpentinomonas isolated from highly-alkaline calcium-rich serpentinized springs.</title>
        <authorList>
            <person name="Suzuki S."/>
            <person name="Ishii S."/>
            <person name="Walworth N."/>
            <person name="Bird L."/>
            <person name="Kuenen J.G."/>
            <person name="Nealson K.H."/>
        </authorList>
    </citation>
    <scope>NUCLEOTIDE SEQUENCE [LARGE SCALE GENOMIC DNA]</scope>
    <source>
        <strain evidence="1 2">P1</strain>
    </source>
</reference>
<dbReference type="Proteomes" id="UP000238589">
    <property type="component" value="Unassembled WGS sequence"/>
</dbReference>
<comment type="caution">
    <text evidence="1">The sequence shown here is derived from an EMBL/GenBank/DDBJ whole genome shotgun (WGS) entry which is preliminary data.</text>
</comment>
<dbReference type="RefSeq" id="WP_105749516.1">
    <property type="nucleotide sequence ID" value="NZ_PVLQ01000088.1"/>
</dbReference>
<gene>
    <name evidence="1" type="ORF">C6P64_15875</name>
</gene>
<keyword evidence="2" id="KW-1185">Reference proteome</keyword>
<proteinExistence type="predicted"/>
<protein>
    <submittedName>
        <fullName evidence="1">Uncharacterized protein</fullName>
    </submittedName>
</protein>
<accession>A0A2S9K114</accession>
<organism evidence="1 2">
    <name type="scientific">Malikia granosa</name>
    <dbReference type="NCBI Taxonomy" id="263067"/>
    <lineage>
        <taxon>Bacteria</taxon>
        <taxon>Pseudomonadati</taxon>
        <taxon>Pseudomonadota</taxon>
        <taxon>Betaproteobacteria</taxon>
        <taxon>Burkholderiales</taxon>
        <taxon>Comamonadaceae</taxon>
        <taxon>Malikia</taxon>
    </lineage>
</organism>
<sequence>MTHMITAAAMAELEERCMHEFFELALSNAMVENLCLTIAFLVERLGGLDRVPYIYHHAATEAVAAVDVLAVRDIQWFPDADIGSRT</sequence>
<dbReference type="AlphaFoldDB" id="A0A2S9K114"/>
<evidence type="ECO:0000313" key="1">
    <source>
        <dbReference type="EMBL" id="PRD64140.1"/>
    </source>
</evidence>
<name>A0A2S9K114_9BURK</name>